<sequence length="393" mass="42008">MLAAGGTGGHVFPAEVLAEELRRRGYALTCVTDRRGTAWYSSRRRRALENLSVHAVVSGGLAGRSLFGTVAGGARLTWGIGESWILLKSLHPEVVVGFGSYASVPVIIASLLAGYPTMVHEQNAVLGRANRLLAPWVSRVAVSFAPPLYNAGTTVLHTGTPVRPEMQAIRNVPYVPPNDANVVRVLVIGGSQGAHIFSDVIPAALSRLPVALRTRLRVSQQVRVEDRAAVVAAYDGLGIDVEVESFFDDVQTRLVETHLVIARAGASTVAELTVAGRPAILVPYPHAINDHQTANARAMAETGGAWLVPQVAFTPEALATKLQTLFALPAILAEAAMCARRIALPDAAQRLADMVESLTGPDEGSRKPSQSFRAGWMGIRQRESQEYDPHSTT</sequence>
<evidence type="ECO:0000256" key="6">
    <source>
        <dbReference type="ARBA" id="ARBA00022984"/>
    </source>
</evidence>
<keyword evidence="8" id="KW-0131">Cell cycle</keyword>
<dbReference type="CDD" id="cd03785">
    <property type="entry name" value="GT28_MurG"/>
    <property type="match status" value="1"/>
</dbReference>
<dbReference type="AlphaFoldDB" id="A0A484H5U9"/>
<protein>
    <submittedName>
        <fullName evidence="13">UDP-N-acetylglucosamine--N-acetylmuramyl-(Pentapeptide) pyrophosphoryl-undecaprenol N-acetylglucosamine transferase</fullName>
        <ecNumber evidence="13">2.4.1.227</ecNumber>
    </submittedName>
</protein>
<feature type="compositionally biased region" description="Basic and acidic residues" evidence="10">
    <location>
        <begin position="380"/>
        <end position="393"/>
    </location>
</feature>
<dbReference type="GO" id="GO:0008360">
    <property type="term" value="P:regulation of cell shape"/>
    <property type="evidence" value="ECO:0007669"/>
    <property type="project" value="UniProtKB-KW"/>
</dbReference>
<keyword evidence="1" id="KW-1003">Cell membrane</keyword>
<organism evidence="13">
    <name type="scientific">invertebrate metagenome</name>
    <dbReference type="NCBI Taxonomy" id="1711999"/>
    <lineage>
        <taxon>unclassified sequences</taxon>
        <taxon>metagenomes</taxon>
        <taxon>organismal metagenomes</taxon>
    </lineage>
</organism>
<evidence type="ECO:0000259" key="12">
    <source>
        <dbReference type="Pfam" id="PF04101"/>
    </source>
</evidence>
<dbReference type="GO" id="GO:0005975">
    <property type="term" value="P:carbohydrate metabolic process"/>
    <property type="evidence" value="ECO:0007669"/>
    <property type="project" value="InterPro"/>
</dbReference>
<dbReference type="PANTHER" id="PTHR21015:SF22">
    <property type="entry name" value="GLYCOSYLTRANSFERASE"/>
    <property type="match status" value="1"/>
</dbReference>
<dbReference type="EMBL" id="LR026963">
    <property type="protein sequence ID" value="VBB68874.1"/>
    <property type="molecule type" value="Genomic_DNA"/>
</dbReference>
<reference evidence="13" key="1">
    <citation type="submission" date="2018-10" db="EMBL/GenBank/DDBJ databases">
        <authorList>
            <person name="Gruber-Vodicka H."/>
            <person name="Jaeckle O."/>
        </authorList>
    </citation>
    <scope>NUCLEOTIDE SEQUENCE</scope>
</reference>
<dbReference type="Pfam" id="PF04101">
    <property type="entry name" value="Glyco_tran_28_C"/>
    <property type="match status" value="1"/>
</dbReference>
<evidence type="ECO:0000256" key="8">
    <source>
        <dbReference type="ARBA" id="ARBA00023306"/>
    </source>
</evidence>
<dbReference type="GO" id="GO:0071555">
    <property type="term" value="P:cell wall organization"/>
    <property type="evidence" value="ECO:0007669"/>
    <property type="project" value="UniProtKB-KW"/>
</dbReference>
<dbReference type="InterPro" id="IPR007235">
    <property type="entry name" value="Glyco_trans_28_C"/>
</dbReference>
<feature type="region of interest" description="Disordered" evidence="10">
    <location>
        <begin position="358"/>
        <end position="393"/>
    </location>
</feature>
<evidence type="ECO:0000256" key="9">
    <source>
        <dbReference type="ARBA" id="ARBA00023316"/>
    </source>
</evidence>
<evidence type="ECO:0000256" key="7">
    <source>
        <dbReference type="ARBA" id="ARBA00023136"/>
    </source>
</evidence>
<keyword evidence="5" id="KW-0133">Cell shape</keyword>
<dbReference type="HAMAP" id="MF_00033">
    <property type="entry name" value="MurG"/>
    <property type="match status" value="1"/>
</dbReference>
<keyword evidence="7" id="KW-0472">Membrane</keyword>
<dbReference type="GO" id="GO:0051301">
    <property type="term" value="P:cell division"/>
    <property type="evidence" value="ECO:0007669"/>
    <property type="project" value="UniProtKB-KW"/>
</dbReference>
<dbReference type="InterPro" id="IPR006009">
    <property type="entry name" value="GlcNAc_MurG"/>
</dbReference>
<feature type="domain" description="Glycosyl transferase family 28 C-terminal" evidence="12">
    <location>
        <begin position="185"/>
        <end position="350"/>
    </location>
</feature>
<evidence type="ECO:0000256" key="10">
    <source>
        <dbReference type="SAM" id="MobiDB-lite"/>
    </source>
</evidence>
<dbReference type="Pfam" id="PF03033">
    <property type="entry name" value="Glyco_transf_28"/>
    <property type="match status" value="1"/>
</dbReference>
<proteinExistence type="inferred from homology"/>
<feature type="domain" description="Glycosyltransferase family 28 N-terminal" evidence="11">
    <location>
        <begin position="1"/>
        <end position="141"/>
    </location>
</feature>
<evidence type="ECO:0000256" key="1">
    <source>
        <dbReference type="ARBA" id="ARBA00022475"/>
    </source>
</evidence>
<accession>A0A484H5U9</accession>
<keyword evidence="6" id="KW-0573">Peptidoglycan synthesis</keyword>
<dbReference type="InterPro" id="IPR004276">
    <property type="entry name" value="GlycoTrans_28_N"/>
</dbReference>
<evidence type="ECO:0000256" key="2">
    <source>
        <dbReference type="ARBA" id="ARBA00022618"/>
    </source>
</evidence>
<dbReference type="SUPFAM" id="SSF53756">
    <property type="entry name" value="UDP-Glycosyltransferase/glycogen phosphorylase"/>
    <property type="match status" value="1"/>
</dbReference>
<keyword evidence="2" id="KW-0132">Cell division</keyword>
<name>A0A484H5U9_9ZZZZ</name>
<dbReference type="PANTHER" id="PTHR21015">
    <property type="entry name" value="UDP-N-ACETYLGLUCOSAMINE--N-ACETYLMURAMYL-(PENTAPEPTIDE) PYROPHOSPHORYL-UNDECAPRENOL N-ACETYLGLUCOSAMINE TRANSFERASE 1"/>
    <property type="match status" value="1"/>
</dbReference>
<gene>
    <name evidence="13" type="ORF">RIEGSTA812A_PEG_347</name>
</gene>
<evidence type="ECO:0000313" key="13">
    <source>
        <dbReference type="EMBL" id="VBB68874.1"/>
    </source>
</evidence>
<dbReference type="GO" id="GO:0050511">
    <property type="term" value="F:undecaprenyldiphospho-muramoylpentapeptide beta-N-acetylglucosaminyltransferase activity"/>
    <property type="evidence" value="ECO:0007669"/>
    <property type="project" value="InterPro"/>
</dbReference>
<dbReference type="EC" id="2.4.1.227" evidence="13"/>
<evidence type="ECO:0000256" key="5">
    <source>
        <dbReference type="ARBA" id="ARBA00022960"/>
    </source>
</evidence>
<keyword evidence="3 13" id="KW-0328">Glycosyltransferase</keyword>
<evidence type="ECO:0000256" key="4">
    <source>
        <dbReference type="ARBA" id="ARBA00022679"/>
    </source>
</evidence>
<dbReference type="GO" id="GO:0009252">
    <property type="term" value="P:peptidoglycan biosynthetic process"/>
    <property type="evidence" value="ECO:0007669"/>
    <property type="project" value="UniProtKB-KW"/>
</dbReference>
<keyword evidence="4 13" id="KW-0808">Transferase</keyword>
<dbReference type="Gene3D" id="3.40.50.2000">
    <property type="entry name" value="Glycogen Phosphorylase B"/>
    <property type="match status" value="2"/>
</dbReference>
<evidence type="ECO:0000259" key="11">
    <source>
        <dbReference type="Pfam" id="PF03033"/>
    </source>
</evidence>
<evidence type="ECO:0000256" key="3">
    <source>
        <dbReference type="ARBA" id="ARBA00022676"/>
    </source>
</evidence>
<keyword evidence="9" id="KW-0961">Cell wall biogenesis/degradation</keyword>